<accession>M1V1Y3</accession>
<dbReference type="SUPFAM" id="SSF56645">
    <property type="entry name" value="Acyl-CoA dehydrogenase NM domain-like"/>
    <property type="match status" value="1"/>
</dbReference>
<comment type="similarity">
    <text evidence="2 5">Belongs to the acyl-CoA dehydrogenase family.</text>
</comment>
<keyword evidence="3 5" id="KW-0285">Flavoprotein</keyword>
<evidence type="ECO:0000313" key="9">
    <source>
        <dbReference type="EMBL" id="BAM93326.1"/>
    </source>
</evidence>
<dbReference type="InterPro" id="IPR006091">
    <property type="entry name" value="Acyl-CoA_Oxase/DH_mid-dom"/>
</dbReference>
<reference evidence="9" key="1">
    <citation type="journal article" date="2013" name="Appl. Environ. Microbiol.">
        <title>Bacterial Cytochrome P450 System Catabolizing the Fusarium Toxin Deoxynivalenol.</title>
        <authorList>
            <person name="Ito M."/>
            <person name="Sato I."/>
            <person name="Ishizaka M."/>
            <person name="Yoshida S."/>
            <person name="Koitabashi M."/>
            <person name="Yoshida S."/>
            <person name="Tsushima S."/>
        </authorList>
    </citation>
    <scope>NUCLEOTIDE SEQUENCE</scope>
    <source>
        <strain evidence="9">KSM1</strain>
    </source>
</reference>
<dbReference type="GO" id="GO:0003995">
    <property type="term" value="F:acyl-CoA dehydrogenase activity"/>
    <property type="evidence" value="ECO:0007669"/>
    <property type="project" value="TreeGrafter"/>
</dbReference>
<evidence type="ECO:0000256" key="3">
    <source>
        <dbReference type="ARBA" id="ARBA00022630"/>
    </source>
</evidence>
<dbReference type="FunFam" id="1.20.140.10:FF:000012">
    <property type="entry name" value="Acyl-CoA dehydrogenase fadE12"/>
    <property type="match status" value="1"/>
</dbReference>
<evidence type="ECO:0000256" key="1">
    <source>
        <dbReference type="ARBA" id="ARBA00001974"/>
    </source>
</evidence>
<evidence type="ECO:0000259" key="8">
    <source>
        <dbReference type="Pfam" id="PF02771"/>
    </source>
</evidence>
<dbReference type="Pfam" id="PF02770">
    <property type="entry name" value="Acyl-CoA_dh_M"/>
    <property type="match status" value="1"/>
</dbReference>
<dbReference type="InterPro" id="IPR037069">
    <property type="entry name" value="AcylCoA_DH/ox_N_sf"/>
</dbReference>
<dbReference type="Gene3D" id="1.20.140.10">
    <property type="entry name" value="Butyryl-CoA Dehydrogenase, subunit A, domain 3"/>
    <property type="match status" value="1"/>
</dbReference>
<dbReference type="InterPro" id="IPR013786">
    <property type="entry name" value="AcylCoA_DH/ox_N"/>
</dbReference>
<keyword evidence="5" id="KW-0560">Oxidoreductase</keyword>
<name>M1V1Y3_9SPHN</name>
<dbReference type="InterPro" id="IPR046373">
    <property type="entry name" value="Acyl-CoA_Oxase/DH_mid-dom_sf"/>
</dbReference>
<keyword evidence="4 5" id="KW-0274">FAD</keyword>
<sequence length="390" mass="43244">MSMNFSPSDNQEAVGDAVATICKKFSDDYWLERDRDGRFPHDFYQLFAEAGWLGICIPEEYGGAGLGIAEASTMMRTIAESGAGMSGASCLHINIFGLNPVVVYGTDEQKRRSLPAMLSGKDKVCFGVTEPNTGLNTTELKTRAVKKGDRYIVDGQKVWISTAQVANKILLLARTTPLENVKKPAQGLSMFYTDLDRTKIEVREIDKMGRKCVDSNELFIEGLEVPEEDRIGEEGYGFQYILEGLNPERVLIASEAVGLGHAALRRATNYAKERVVFNRPIGMNQSIQHPLAVNWMELEAAWLMVQRAAWEYDSGLFCGPSANAAKYLAGEAGFNACQQAIMTHGGFGYAKEYHVERYLREVMIPRIAPISPQLVLSYIAERVLGLPKSY</sequence>
<dbReference type="AlphaFoldDB" id="M1V1Y3"/>
<organism evidence="9">
    <name type="scientific">Sphingomonas sp. KSM1</name>
    <dbReference type="NCBI Taxonomy" id="1228049"/>
    <lineage>
        <taxon>Bacteria</taxon>
        <taxon>Pseudomonadati</taxon>
        <taxon>Pseudomonadota</taxon>
        <taxon>Alphaproteobacteria</taxon>
        <taxon>Sphingomonadales</taxon>
        <taxon>Sphingomonadaceae</taxon>
        <taxon>Sphingomonas</taxon>
    </lineage>
</organism>
<dbReference type="PANTHER" id="PTHR43884">
    <property type="entry name" value="ACYL-COA DEHYDROGENASE"/>
    <property type="match status" value="1"/>
</dbReference>
<dbReference type="SUPFAM" id="SSF47203">
    <property type="entry name" value="Acyl-CoA dehydrogenase C-terminal domain-like"/>
    <property type="match status" value="1"/>
</dbReference>
<protein>
    <submittedName>
        <fullName evidence="9">Putative acyl-CoA dehydrogenase</fullName>
    </submittedName>
</protein>
<feature type="domain" description="Acyl-CoA dehydrogenase/oxidase N-terminal" evidence="8">
    <location>
        <begin position="8"/>
        <end position="121"/>
    </location>
</feature>
<dbReference type="EMBL" id="AB744215">
    <property type="protein sequence ID" value="BAM93326.1"/>
    <property type="molecule type" value="Genomic_DNA"/>
</dbReference>
<dbReference type="PANTHER" id="PTHR43884:SF12">
    <property type="entry name" value="ISOVALERYL-COA DEHYDROGENASE, MITOCHONDRIAL-RELATED"/>
    <property type="match status" value="1"/>
</dbReference>
<dbReference type="GO" id="GO:0050660">
    <property type="term" value="F:flavin adenine dinucleotide binding"/>
    <property type="evidence" value="ECO:0007669"/>
    <property type="project" value="InterPro"/>
</dbReference>
<dbReference type="FunFam" id="2.40.110.10:FF:000014">
    <property type="entry name" value="Probable acyl-CoA dehydrogenase"/>
    <property type="match status" value="1"/>
</dbReference>
<evidence type="ECO:0000259" key="7">
    <source>
        <dbReference type="Pfam" id="PF02770"/>
    </source>
</evidence>
<evidence type="ECO:0000256" key="2">
    <source>
        <dbReference type="ARBA" id="ARBA00009347"/>
    </source>
</evidence>
<dbReference type="Gene3D" id="1.10.540.10">
    <property type="entry name" value="Acyl-CoA dehydrogenase/oxidase, N-terminal domain"/>
    <property type="match status" value="1"/>
</dbReference>
<feature type="domain" description="Acyl-CoA dehydrogenase/oxidase C-terminal" evidence="6">
    <location>
        <begin position="236"/>
        <end position="368"/>
    </location>
</feature>
<dbReference type="InterPro" id="IPR009100">
    <property type="entry name" value="AcylCoA_DH/oxidase_NM_dom_sf"/>
</dbReference>
<dbReference type="Pfam" id="PF00441">
    <property type="entry name" value="Acyl-CoA_dh_1"/>
    <property type="match status" value="1"/>
</dbReference>
<dbReference type="CDD" id="cd00567">
    <property type="entry name" value="ACAD"/>
    <property type="match status" value="1"/>
</dbReference>
<dbReference type="InterPro" id="IPR009075">
    <property type="entry name" value="AcylCo_DH/oxidase_C"/>
</dbReference>
<dbReference type="Gene3D" id="2.40.110.10">
    <property type="entry name" value="Butyryl-CoA Dehydrogenase, subunit A, domain 2"/>
    <property type="match status" value="1"/>
</dbReference>
<evidence type="ECO:0000256" key="4">
    <source>
        <dbReference type="ARBA" id="ARBA00022827"/>
    </source>
</evidence>
<proteinExistence type="inferred from homology"/>
<evidence type="ECO:0000256" key="5">
    <source>
        <dbReference type="RuleBase" id="RU362125"/>
    </source>
</evidence>
<dbReference type="InterPro" id="IPR036250">
    <property type="entry name" value="AcylCo_DH-like_C"/>
</dbReference>
<feature type="domain" description="Acyl-CoA oxidase/dehydrogenase middle" evidence="7">
    <location>
        <begin position="125"/>
        <end position="221"/>
    </location>
</feature>
<evidence type="ECO:0000259" key="6">
    <source>
        <dbReference type="Pfam" id="PF00441"/>
    </source>
</evidence>
<comment type="cofactor">
    <cofactor evidence="1 5">
        <name>FAD</name>
        <dbReference type="ChEBI" id="CHEBI:57692"/>
    </cofactor>
</comment>
<dbReference type="Pfam" id="PF02771">
    <property type="entry name" value="Acyl-CoA_dh_N"/>
    <property type="match status" value="1"/>
</dbReference>